<evidence type="ECO:0000313" key="2">
    <source>
        <dbReference type="Proteomes" id="UP000320293"/>
    </source>
</evidence>
<dbReference type="AlphaFoldDB" id="A0A552FR11"/>
<reference evidence="1 2" key="1">
    <citation type="submission" date="2019-01" db="EMBL/GenBank/DDBJ databases">
        <title>Coherence of Microcystis species and biogeography revealed through population genomics.</title>
        <authorList>
            <person name="Perez-Carrascal O.M."/>
            <person name="Terrat Y."/>
            <person name="Giani A."/>
            <person name="Fortin N."/>
            <person name="Tromas N."/>
            <person name="Shapiro B.J."/>
        </authorList>
    </citation>
    <scope>NUCLEOTIDE SEQUENCE [LARGE SCALE GENOMIC DNA]</scope>
    <source>
        <strain evidence="1">Ma_QC_Ca_00000000_S207</strain>
    </source>
</reference>
<gene>
    <name evidence="1" type="ORF">EWV91_08165</name>
</gene>
<accession>A0A552FR11</accession>
<organism evidence="1 2">
    <name type="scientific">Microcystis aeruginosa Ma_QC_Ca_00000000_S207</name>
    <dbReference type="NCBI Taxonomy" id="2486251"/>
    <lineage>
        <taxon>Bacteria</taxon>
        <taxon>Bacillati</taxon>
        <taxon>Cyanobacteriota</taxon>
        <taxon>Cyanophyceae</taxon>
        <taxon>Oscillatoriophycideae</taxon>
        <taxon>Chroococcales</taxon>
        <taxon>Microcystaceae</taxon>
        <taxon>Microcystis</taxon>
    </lineage>
</organism>
<protein>
    <submittedName>
        <fullName evidence="1">Uncharacterized protein</fullName>
    </submittedName>
</protein>
<dbReference type="EMBL" id="SFBF01000150">
    <property type="protein sequence ID" value="TRU49148.1"/>
    <property type="molecule type" value="Genomic_DNA"/>
</dbReference>
<proteinExistence type="predicted"/>
<dbReference type="Proteomes" id="UP000320293">
    <property type="component" value="Unassembled WGS sequence"/>
</dbReference>
<sequence length="83" mass="9588">MRSSPKENQSLEVKVKGISEMEFSLSIFDYTFTNYCCQLKLKMPLSDRILGVDDVPENRLLTEVNSTITLFENTCRQFLSMVN</sequence>
<name>A0A552FR11_MICAE</name>
<comment type="caution">
    <text evidence="1">The sequence shown here is derived from an EMBL/GenBank/DDBJ whole genome shotgun (WGS) entry which is preliminary data.</text>
</comment>
<evidence type="ECO:0000313" key="1">
    <source>
        <dbReference type="EMBL" id="TRU49148.1"/>
    </source>
</evidence>